<reference evidence="1" key="1">
    <citation type="submission" date="2020-10" db="EMBL/GenBank/DDBJ databases">
        <authorList>
            <person name="Gilroy R."/>
        </authorList>
    </citation>
    <scope>NUCLEOTIDE SEQUENCE</scope>
    <source>
        <strain evidence="1">2830</strain>
    </source>
</reference>
<proteinExistence type="predicted"/>
<protein>
    <submittedName>
        <fullName evidence="1">TnpV protein</fullName>
    </submittedName>
</protein>
<reference evidence="1" key="2">
    <citation type="journal article" date="2021" name="PeerJ">
        <title>Extensive microbial diversity within the chicken gut microbiome revealed by metagenomics and culture.</title>
        <authorList>
            <person name="Gilroy R."/>
            <person name="Ravi A."/>
            <person name="Getino M."/>
            <person name="Pursley I."/>
            <person name="Horton D.L."/>
            <person name="Alikhan N.F."/>
            <person name="Baker D."/>
            <person name="Gharbi K."/>
            <person name="Hall N."/>
            <person name="Watson M."/>
            <person name="Adriaenssens E.M."/>
            <person name="Foster-Nyarko E."/>
            <person name="Jarju S."/>
            <person name="Secka A."/>
            <person name="Antonio M."/>
            <person name="Oren A."/>
            <person name="Chaudhuri R.R."/>
            <person name="La Ragione R."/>
            <person name="Hildebrand F."/>
            <person name="Pallen M.J."/>
        </authorList>
    </citation>
    <scope>NUCLEOTIDE SEQUENCE</scope>
    <source>
        <strain evidence="1">2830</strain>
    </source>
</reference>
<dbReference type="InterPro" id="IPR026989">
    <property type="entry name" value="TnpV"/>
</dbReference>
<dbReference type="AlphaFoldDB" id="A0A9D1HKZ9"/>
<sequence>MEQHYIDEKTGIRYTLQGDYYLPNLVLPIEKENRSVGIWGQRHLRYLKQHRKVLYTNLLTSGKLRSYLANIDEQAETMFFRLVEQMAQRNGVTESLKAIDQMAWVQKMNNIRNAAREIVYAELIYR</sequence>
<dbReference type="Pfam" id="PF14198">
    <property type="entry name" value="TnpV"/>
    <property type="match status" value="1"/>
</dbReference>
<organism evidence="1 2">
    <name type="scientific">Candidatus Avidehalobacter gallistercoris</name>
    <dbReference type="NCBI Taxonomy" id="2840694"/>
    <lineage>
        <taxon>Bacteria</taxon>
        <taxon>Bacillati</taxon>
        <taxon>Bacillota</taxon>
        <taxon>Clostridia</taxon>
        <taxon>Eubacteriales</taxon>
        <taxon>Peptococcaceae</taxon>
        <taxon>Peptococcaceae incertae sedis</taxon>
        <taxon>Candidatus Avidehalobacter</taxon>
    </lineage>
</organism>
<name>A0A9D1HKZ9_9FIRM</name>
<evidence type="ECO:0000313" key="2">
    <source>
        <dbReference type="Proteomes" id="UP000824124"/>
    </source>
</evidence>
<accession>A0A9D1HKZ9</accession>
<gene>
    <name evidence="1" type="ORF">IAB00_03205</name>
</gene>
<dbReference type="EMBL" id="DVMH01000019">
    <property type="protein sequence ID" value="HIU10241.1"/>
    <property type="molecule type" value="Genomic_DNA"/>
</dbReference>
<comment type="caution">
    <text evidence="1">The sequence shown here is derived from an EMBL/GenBank/DDBJ whole genome shotgun (WGS) entry which is preliminary data.</text>
</comment>
<dbReference type="Proteomes" id="UP000824124">
    <property type="component" value="Unassembled WGS sequence"/>
</dbReference>
<evidence type="ECO:0000313" key="1">
    <source>
        <dbReference type="EMBL" id="HIU10241.1"/>
    </source>
</evidence>